<dbReference type="GO" id="GO:0008270">
    <property type="term" value="F:zinc ion binding"/>
    <property type="evidence" value="ECO:0007669"/>
    <property type="project" value="UniProtKB-KW"/>
</dbReference>
<dbReference type="GO" id="GO:0043565">
    <property type="term" value="F:sequence-specific DNA binding"/>
    <property type="evidence" value="ECO:0007669"/>
    <property type="project" value="TreeGrafter"/>
</dbReference>
<feature type="domain" description="C2H2-type" evidence="6">
    <location>
        <begin position="436"/>
        <end position="463"/>
    </location>
</feature>
<dbReference type="PANTHER" id="PTHR24408">
    <property type="entry name" value="ZINC FINGER PROTEIN"/>
    <property type="match status" value="1"/>
</dbReference>
<feature type="domain" description="C2H2-type" evidence="6">
    <location>
        <begin position="492"/>
        <end position="519"/>
    </location>
</feature>
<feature type="domain" description="C2H2-type" evidence="6">
    <location>
        <begin position="408"/>
        <end position="435"/>
    </location>
</feature>
<keyword evidence="7" id="KW-1185">Reference proteome</keyword>
<dbReference type="Gene3D" id="3.30.160.60">
    <property type="entry name" value="Classic Zinc Finger"/>
    <property type="match status" value="7"/>
</dbReference>
<dbReference type="FunFam" id="3.30.160.60:FF:000100">
    <property type="entry name" value="Zinc finger 45-like"/>
    <property type="match status" value="1"/>
</dbReference>
<dbReference type="GO" id="GO:0048598">
    <property type="term" value="P:embryonic morphogenesis"/>
    <property type="evidence" value="ECO:0007669"/>
    <property type="project" value="UniProtKB-ARBA"/>
</dbReference>
<keyword evidence="3 5" id="KW-0863">Zinc-finger</keyword>
<dbReference type="AlphaFoldDB" id="A0A6J0B7N3"/>
<dbReference type="Pfam" id="PF13894">
    <property type="entry name" value="zf-C2H2_4"/>
    <property type="match status" value="1"/>
</dbReference>
<evidence type="ECO:0000313" key="8">
    <source>
        <dbReference type="RefSeq" id="XP_015511009.1"/>
    </source>
</evidence>
<feature type="domain" description="C2H2-type" evidence="6">
    <location>
        <begin position="259"/>
        <end position="286"/>
    </location>
</feature>
<dbReference type="Pfam" id="PF12874">
    <property type="entry name" value="zf-met"/>
    <property type="match status" value="1"/>
</dbReference>
<evidence type="ECO:0000256" key="4">
    <source>
        <dbReference type="ARBA" id="ARBA00022833"/>
    </source>
</evidence>
<organism evidence="8">
    <name type="scientific">Neodiprion lecontei</name>
    <name type="common">Redheaded pine sawfly</name>
    <dbReference type="NCBI Taxonomy" id="441921"/>
    <lineage>
        <taxon>Eukaryota</taxon>
        <taxon>Metazoa</taxon>
        <taxon>Ecdysozoa</taxon>
        <taxon>Arthropoda</taxon>
        <taxon>Hexapoda</taxon>
        <taxon>Insecta</taxon>
        <taxon>Pterygota</taxon>
        <taxon>Neoptera</taxon>
        <taxon>Endopterygota</taxon>
        <taxon>Hymenoptera</taxon>
        <taxon>Tenthredinoidea</taxon>
        <taxon>Diprionidae</taxon>
        <taxon>Diprioninae</taxon>
        <taxon>Neodiprion</taxon>
    </lineage>
</organism>
<name>A0A6J0B7N3_NEOLC</name>
<evidence type="ECO:0000313" key="7">
    <source>
        <dbReference type="Proteomes" id="UP000829291"/>
    </source>
</evidence>
<dbReference type="GeneID" id="107217844"/>
<dbReference type="Pfam" id="PF13912">
    <property type="entry name" value="zf-C2H2_6"/>
    <property type="match status" value="1"/>
</dbReference>
<dbReference type="KEGG" id="nlo:107217844"/>
<dbReference type="RefSeq" id="XP_015511009.1">
    <property type="nucleotide sequence ID" value="XM_015655523.2"/>
</dbReference>
<keyword evidence="2" id="KW-0677">Repeat</keyword>
<dbReference type="InterPro" id="IPR036236">
    <property type="entry name" value="Znf_C2H2_sf"/>
</dbReference>
<feature type="domain" description="C2H2-type" evidence="6">
    <location>
        <begin position="464"/>
        <end position="491"/>
    </location>
</feature>
<dbReference type="FunFam" id="3.30.160.60:FF:001155">
    <property type="entry name" value="Zinc finger 30C"/>
    <property type="match status" value="1"/>
</dbReference>
<dbReference type="Proteomes" id="UP000829291">
    <property type="component" value="Chromosome 2"/>
</dbReference>
<evidence type="ECO:0000256" key="1">
    <source>
        <dbReference type="ARBA" id="ARBA00022723"/>
    </source>
</evidence>
<dbReference type="InParanoid" id="A0A6J0B7N3"/>
<evidence type="ECO:0000256" key="2">
    <source>
        <dbReference type="ARBA" id="ARBA00022737"/>
    </source>
</evidence>
<proteinExistence type="predicted"/>
<feature type="domain" description="C2H2-type" evidence="6">
    <location>
        <begin position="548"/>
        <end position="575"/>
    </location>
</feature>
<evidence type="ECO:0000256" key="3">
    <source>
        <dbReference type="ARBA" id="ARBA00022771"/>
    </source>
</evidence>
<dbReference type="FunFam" id="3.30.160.60:FF:000340">
    <property type="entry name" value="zinc finger protein 473 isoform X1"/>
    <property type="match status" value="1"/>
</dbReference>
<keyword evidence="1" id="KW-0479">Metal-binding</keyword>
<dbReference type="SMART" id="SM00355">
    <property type="entry name" value="ZnF_C2H2"/>
    <property type="match status" value="9"/>
</dbReference>
<dbReference type="PROSITE" id="PS00028">
    <property type="entry name" value="ZINC_FINGER_C2H2_1"/>
    <property type="match status" value="9"/>
</dbReference>
<feature type="domain" description="C2H2-type" evidence="6">
    <location>
        <begin position="520"/>
        <end position="547"/>
    </location>
</feature>
<dbReference type="PROSITE" id="PS50157">
    <property type="entry name" value="ZINC_FINGER_C2H2_2"/>
    <property type="match status" value="9"/>
</dbReference>
<dbReference type="OrthoDB" id="6077919at2759"/>
<dbReference type="GO" id="GO:0000981">
    <property type="term" value="F:DNA-binding transcription factor activity, RNA polymerase II-specific"/>
    <property type="evidence" value="ECO:0007669"/>
    <property type="project" value="TreeGrafter"/>
</dbReference>
<dbReference type="FunFam" id="3.30.160.60:FF:000624">
    <property type="entry name" value="zinc finger protein 697"/>
    <property type="match status" value="1"/>
</dbReference>
<keyword evidence="4" id="KW-0862">Zinc</keyword>
<protein>
    <submittedName>
        <fullName evidence="8">Zinc finger protein 436-like</fullName>
    </submittedName>
</protein>
<dbReference type="GO" id="GO:0005634">
    <property type="term" value="C:nucleus"/>
    <property type="evidence" value="ECO:0007669"/>
    <property type="project" value="TreeGrafter"/>
</dbReference>
<dbReference type="Pfam" id="PF00096">
    <property type="entry name" value="zf-C2H2"/>
    <property type="match status" value="4"/>
</dbReference>
<dbReference type="InterPro" id="IPR013087">
    <property type="entry name" value="Znf_C2H2_type"/>
</dbReference>
<evidence type="ECO:0000259" key="6">
    <source>
        <dbReference type="PROSITE" id="PS50157"/>
    </source>
</evidence>
<gene>
    <name evidence="8" type="primary">LOC107217844</name>
</gene>
<accession>A0A6J0B7N3</accession>
<dbReference type="PANTHER" id="PTHR24408:SF61">
    <property type="entry name" value="E3 SUMO-PROTEIN LIGASE ZNF451"/>
    <property type="match status" value="1"/>
</dbReference>
<reference evidence="8" key="1">
    <citation type="submission" date="2025-08" db="UniProtKB">
        <authorList>
            <consortium name="RefSeq"/>
        </authorList>
    </citation>
    <scope>IDENTIFICATION</scope>
    <source>
        <tissue evidence="8">Thorax and Abdomen</tissue>
    </source>
</reference>
<feature type="domain" description="C2H2-type" evidence="6">
    <location>
        <begin position="287"/>
        <end position="315"/>
    </location>
</feature>
<sequence>MEPTSELLCLLCTARLELTTCVNIFYTSLPRNGMQLVSFILQVLNCIESDLRSSHVCSQCYHMFQILEQAQWTVANIRTEILKVYESSSKQSDSKTVRSDVASLFEIGDKCLAGNLNQANKFKTSSSPNQVKTLSVLQKLSNDECSISQYDLANGCKESLIHSGEVLDLDKKFGQCGAKICTKSININVRSEQNVKAKRKSQLKGAVANVVRHVNSFDNILNDETAGETKKKEQNVNCLSRNEITFNLNRQEKMALYTHRCKVCGRLFKYANDLCLHSLKHGESKPYKCKICNKVFSSISDANTHVVKEHPRNKDAIDIVHELLESNNDDHGIFPEELLGMSDNEEQDDFEWKEVVRNTEKIYEHEHDISKNNSVDMLDVPKELAPNSQEITYKSHRISKYSLKPLKYPCPTCGKKWRTSAELKTHMKSHSSLRPYMCEKCGQAYKHKHALEIHVGMHNGINPFQCSFCNKCFTQKGALMRHLPMHTGETPYQCELCGKRFVHHTSYNMHALSHTGKKSYQCHVCDMSLLSTSHLKRHMRVHTGEKPFSCTLCGKRFAERYNLFAHQKIHDPAEILAKETNKMQYKCKQCALLFDKKQTLDDHLRHHHHEVTDGTSNRKWVGNENDIGTATSKLFTSQMENEIENTIKVDVYDNRILDEAWQQVNYTKLQNIDSDPKLPQSQSNFQVGPNPLAIVSENHKMLIDIGCNRNVITNMGVPSGNQI</sequence>
<dbReference type="SUPFAM" id="SSF57667">
    <property type="entry name" value="beta-beta-alpha zinc fingers"/>
    <property type="match status" value="4"/>
</dbReference>
<feature type="domain" description="C2H2-type" evidence="6">
    <location>
        <begin position="585"/>
        <end position="612"/>
    </location>
</feature>
<evidence type="ECO:0000256" key="5">
    <source>
        <dbReference type="PROSITE-ProRule" id="PRU00042"/>
    </source>
</evidence>